<gene>
    <name evidence="1" type="ORF">WMSIL1_LOCUS3009</name>
</gene>
<feature type="non-terminal residue" evidence="1">
    <location>
        <position position="1"/>
    </location>
</feature>
<keyword evidence="2" id="KW-1185">Reference proteome</keyword>
<feature type="non-terminal residue" evidence="1">
    <location>
        <position position="105"/>
    </location>
</feature>
<dbReference type="AlphaFoldDB" id="A0A564Y579"/>
<protein>
    <submittedName>
        <fullName evidence="1">Uncharacterized protein</fullName>
    </submittedName>
</protein>
<sequence length="105" mass="11698">KKWEHDGILILSGLHVKICSIDGKTIASGTLTTAVLTTIELGIVLVVGCYECQLISEIDENRKSIELEVTSVPQKTPAPFRKSLKRFNSIVQTPMFDERAFLLPR</sequence>
<evidence type="ECO:0000313" key="1">
    <source>
        <dbReference type="EMBL" id="VUZ42316.1"/>
    </source>
</evidence>
<reference evidence="1 2" key="1">
    <citation type="submission" date="2019-07" db="EMBL/GenBank/DDBJ databases">
        <authorList>
            <person name="Jastrzebski P J."/>
            <person name="Paukszto L."/>
            <person name="Jastrzebski P J."/>
        </authorList>
    </citation>
    <scope>NUCLEOTIDE SEQUENCE [LARGE SCALE GENOMIC DNA]</scope>
    <source>
        <strain evidence="1 2">WMS-il1</strain>
    </source>
</reference>
<evidence type="ECO:0000313" key="2">
    <source>
        <dbReference type="Proteomes" id="UP000321570"/>
    </source>
</evidence>
<dbReference type="Proteomes" id="UP000321570">
    <property type="component" value="Unassembled WGS sequence"/>
</dbReference>
<proteinExistence type="predicted"/>
<organism evidence="1 2">
    <name type="scientific">Hymenolepis diminuta</name>
    <name type="common">Rat tapeworm</name>
    <dbReference type="NCBI Taxonomy" id="6216"/>
    <lineage>
        <taxon>Eukaryota</taxon>
        <taxon>Metazoa</taxon>
        <taxon>Spiralia</taxon>
        <taxon>Lophotrochozoa</taxon>
        <taxon>Platyhelminthes</taxon>
        <taxon>Cestoda</taxon>
        <taxon>Eucestoda</taxon>
        <taxon>Cyclophyllidea</taxon>
        <taxon>Hymenolepididae</taxon>
        <taxon>Hymenolepis</taxon>
    </lineage>
</organism>
<name>A0A564Y579_HYMDI</name>
<dbReference type="EMBL" id="CABIJS010000088">
    <property type="protein sequence ID" value="VUZ42316.1"/>
    <property type="molecule type" value="Genomic_DNA"/>
</dbReference>
<accession>A0A564Y579</accession>